<evidence type="ECO:0000256" key="9">
    <source>
        <dbReference type="SAM" id="MobiDB-lite"/>
    </source>
</evidence>
<feature type="compositionally biased region" description="Basic and acidic residues" evidence="9">
    <location>
        <begin position="51"/>
        <end position="100"/>
    </location>
</feature>
<evidence type="ECO:0000256" key="3">
    <source>
        <dbReference type="ARBA" id="ARBA00022552"/>
    </source>
</evidence>
<dbReference type="SUPFAM" id="SSF53335">
    <property type="entry name" value="S-adenosyl-L-methionine-dependent methyltransferases"/>
    <property type="match status" value="1"/>
</dbReference>
<comment type="subcellular location">
    <subcellularLocation>
        <location evidence="1 8">Nucleus</location>
        <location evidence="1 8">Nucleolus</location>
    </subcellularLocation>
</comment>
<dbReference type="Gene3D" id="3.40.50.150">
    <property type="entry name" value="Vaccinia Virus protein VP39"/>
    <property type="match status" value="1"/>
</dbReference>
<evidence type="ECO:0000256" key="8">
    <source>
        <dbReference type="RuleBase" id="RU365074"/>
    </source>
</evidence>
<dbReference type="EMBL" id="JAXOVC010000007">
    <property type="protein sequence ID" value="KAK4499705.1"/>
    <property type="molecule type" value="Genomic_DNA"/>
</dbReference>
<feature type="region of interest" description="Disordered" evidence="9">
    <location>
        <begin position="473"/>
        <end position="512"/>
    </location>
</feature>
<dbReference type="Proteomes" id="UP001305779">
    <property type="component" value="Unassembled WGS sequence"/>
</dbReference>
<dbReference type="InterPro" id="IPR029063">
    <property type="entry name" value="SAM-dependent_MTases_sf"/>
</dbReference>
<accession>A0ABR0EEI5</accession>
<feature type="compositionally biased region" description="Basic and acidic residues" evidence="9">
    <location>
        <begin position="127"/>
        <end position="136"/>
    </location>
</feature>
<proteinExistence type="inferred from homology"/>
<organism evidence="10 11">
    <name type="scientific">Zasmidium cellare</name>
    <name type="common">Wine cellar mold</name>
    <name type="synonym">Racodium cellare</name>
    <dbReference type="NCBI Taxonomy" id="395010"/>
    <lineage>
        <taxon>Eukaryota</taxon>
        <taxon>Fungi</taxon>
        <taxon>Dikarya</taxon>
        <taxon>Ascomycota</taxon>
        <taxon>Pezizomycotina</taxon>
        <taxon>Dothideomycetes</taxon>
        <taxon>Dothideomycetidae</taxon>
        <taxon>Mycosphaerellales</taxon>
        <taxon>Mycosphaerellaceae</taxon>
        <taxon>Zasmidium</taxon>
    </lineage>
</organism>
<evidence type="ECO:0000256" key="7">
    <source>
        <dbReference type="ARBA" id="ARBA00023242"/>
    </source>
</evidence>
<feature type="region of interest" description="Disordered" evidence="9">
    <location>
        <begin position="243"/>
        <end position="269"/>
    </location>
</feature>
<dbReference type="Pfam" id="PF05148">
    <property type="entry name" value="Methyltransf_8"/>
    <property type="match status" value="1"/>
</dbReference>
<feature type="compositionally biased region" description="Polar residues" evidence="9">
    <location>
        <begin position="138"/>
        <end position="150"/>
    </location>
</feature>
<keyword evidence="3 8" id="KW-0698">rRNA processing</keyword>
<reference evidence="10 11" key="1">
    <citation type="journal article" date="2023" name="G3 (Bethesda)">
        <title>A chromosome-level genome assembly of Zasmidium syzygii isolated from banana leaves.</title>
        <authorList>
            <person name="van Westerhoven A.C."/>
            <person name="Mehrabi R."/>
            <person name="Talebi R."/>
            <person name="Steentjes M.B.F."/>
            <person name="Corcolon B."/>
            <person name="Chong P.A."/>
            <person name="Kema G.H.J."/>
            <person name="Seidl M.F."/>
        </authorList>
    </citation>
    <scope>NUCLEOTIDE SEQUENCE [LARGE SCALE GENOMIC DNA]</scope>
    <source>
        <strain evidence="10 11">P124</strain>
    </source>
</reference>
<comment type="caution">
    <text evidence="10">The sequence shown here is derived from an EMBL/GenBank/DDBJ whole genome shotgun (WGS) entry which is preliminary data.</text>
</comment>
<keyword evidence="7 8" id="KW-0539">Nucleus</keyword>
<evidence type="ECO:0000256" key="4">
    <source>
        <dbReference type="ARBA" id="ARBA00022603"/>
    </source>
</evidence>
<keyword evidence="11" id="KW-1185">Reference proteome</keyword>
<keyword evidence="5 8" id="KW-0808">Transferase</keyword>
<dbReference type="PANTHER" id="PTHR12787">
    <property type="entry name" value="RIBOSOMAL RNA-PROCESSING PROTEIN 8"/>
    <property type="match status" value="1"/>
</dbReference>
<dbReference type="EC" id="2.1.1.-" evidence="8"/>
<evidence type="ECO:0000256" key="2">
    <source>
        <dbReference type="ARBA" id="ARBA00006301"/>
    </source>
</evidence>
<dbReference type="InterPro" id="IPR042036">
    <property type="entry name" value="RRP8_N"/>
</dbReference>
<feature type="compositionally biased region" description="Basic and acidic residues" evidence="9">
    <location>
        <begin position="478"/>
        <end position="500"/>
    </location>
</feature>
<evidence type="ECO:0000256" key="6">
    <source>
        <dbReference type="ARBA" id="ARBA00022691"/>
    </source>
</evidence>
<dbReference type="Gene3D" id="1.10.10.2150">
    <property type="entry name" value="Ribosomal RNA-processing protein 8, N-terminal domain"/>
    <property type="match status" value="1"/>
</dbReference>
<comment type="function">
    <text evidence="8">S-adenosyl-L-methionine-dependent methyltransferase that specifically methylates the N(1) position of adenine in helix 25.1 in 25S rRNA. Required both for ribosomal 40S and 60S subunits biogenesis. Required for efficient pre-rRNA cleavage at site A2.</text>
</comment>
<dbReference type="InterPro" id="IPR007823">
    <property type="entry name" value="RRP8"/>
</dbReference>
<gene>
    <name evidence="10" type="ORF">PRZ48_010223</name>
</gene>
<evidence type="ECO:0000256" key="5">
    <source>
        <dbReference type="ARBA" id="ARBA00022679"/>
    </source>
</evidence>
<feature type="region of interest" description="Disordered" evidence="9">
    <location>
        <begin position="1"/>
        <end position="165"/>
    </location>
</feature>
<name>A0ABR0EEI5_ZASCE</name>
<keyword evidence="6 8" id="KW-0949">S-adenosyl-L-methionine</keyword>
<sequence length="523" mass="58113">MFAVKGWNVDASSLKPQTEIAEPSSKADQNGEKKQGKKRKRGNGGAEQNEDVGKLWEQHIEGKEPVKAKQEQQKQKKEKMEKSSKSAETGKDIGKSKADESQAQTKAGAVDQEKSDQKANKKARKEKNREKKRLEGQSDATNGTPNNADTQLAAPPPVPALPTGAKLTPMQSAMRQKLISARFRHLNQTLYTEPSAKALDLFDQNPEMFEDYHSGFRQQVAVWPENPVDNFISTIQSRGKVRLQSQKKAFKDKKRSNPADSNDDHTLPALPRTHGTCTIADLGCGDARLAHALKSTNSLQNLQVKVLSYDLHSPSPLVTKADISNLPTADGSVDVAIFCLALMGTNWISFIEEAYRILHWKGELWVSEIKSRFGRVGGGKPKVVEHSVGGKRKMAALQKAQEAKKRDAQDVNEQEALAVEVDGVETQNQETDVSGFVDVLRRRGFLLRDGEKSIDLSNKMFVKMEFVKAATPVKGKNAPKEGERRPVERFRKPKAKFLDDKDPDDVPTDDEGKVLKPCLYKIR</sequence>
<dbReference type="PANTHER" id="PTHR12787:SF0">
    <property type="entry name" value="RIBOSOMAL RNA-PROCESSING PROTEIN 8"/>
    <property type="match status" value="1"/>
</dbReference>
<protein>
    <recommendedName>
        <fullName evidence="8">Ribosomal RNA-processing protein 8</fullName>
        <ecNumber evidence="8">2.1.1.-</ecNumber>
    </recommendedName>
</protein>
<evidence type="ECO:0000313" key="11">
    <source>
        <dbReference type="Proteomes" id="UP001305779"/>
    </source>
</evidence>
<comment type="similarity">
    <text evidence="2 8">Belongs to the methyltransferase superfamily. RRP8 family.</text>
</comment>
<keyword evidence="4 8" id="KW-0489">Methyltransferase</keyword>
<dbReference type="CDD" id="cd02440">
    <property type="entry name" value="AdoMet_MTases"/>
    <property type="match status" value="1"/>
</dbReference>
<evidence type="ECO:0000313" key="10">
    <source>
        <dbReference type="EMBL" id="KAK4499705.1"/>
    </source>
</evidence>
<evidence type="ECO:0000256" key="1">
    <source>
        <dbReference type="ARBA" id="ARBA00004604"/>
    </source>
</evidence>